<evidence type="ECO:0000313" key="3">
    <source>
        <dbReference type="EMBL" id="GEV91042.1"/>
    </source>
</evidence>
<feature type="region of interest" description="Disordered" evidence="1">
    <location>
        <begin position="268"/>
        <end position="297"/>
    </location>
</feature>
<gene>
    <name evidence="3" type="ORF">Tci_163019</name>
</gene>
<protein>
    <submittedName>
        <fullName evidence="3">Retrovirus-related Pol polyprotein from transposon TNT 1-94</fullName>
    </submittedName>
</protein>
<dbReference type="AlphaFoldDB" id="A0A699GY29"/>
<feature type="compositionally biased region" description="Gly residues" evidence="1">
    <location>
        <begin position="968"/>
        <end position="977"/>
    </location>
</feature>
<evidence type="ECO:0000256" key="1">
    <source>
        <dbReference type="SAM" id="MobiDB-lite"/>
    </source>
</evidence>
<reference evidence="3" key="1">
    <citation type="journal article" date="2019" name="Sci. Rep.">
        <title>Draft genome of Tanacetum cinerariifolium, the natural source of mosquito coil.</title>
        <authorList>
            <person name="Yamashiro T."/>
            <person name="Shiraishi A."/>
            <person name="Satake H."/>
            <person name="Nakayama K."/>
        </authorList>
    </citation>
    <scope>NUCLEOTIDE SEQUENCE</scope>
</reference>
<comment type="caution">
    <text evidence="3">The sequence shown here is derived from an EMBL/GenBank/DDBJ whole genome shotgun (WGS) entry which is preliminary data.</text>
</comment>
<feature type="domain" description="Reverse transcriptase Ty1/copia-type" evidence="2">
    <location>
        <begin position="348"/>
        <end position="473"/>
    </location>
</feature>
<feature type="region of interest" description="Disordered" evidence="1">
    <location>
        <begin position="958"/>
        <end position="994"/>
    </location>
</feature>
<dbReference type="Pfam" id="PF07727">
    <property type="entry name" value="RVT_2"/>
    <property type="match status" value="1"/>
</dbReference>
<feature type="compositionally biased region" description="Acidic residues" evidence="1">
    <location>
        <begin position="978"/>
        <end position="994"/>
    </location>
</feature>
<dbReference type="CDD" id="cd09272">
    <property type="entry name" value="RNase_HI_RT_Ty1"/>
    <property type="match status" value="1"/>
</dbReference>
<proteinExistence type="predicted"/>
<sequence length="994" mass="111081">MKERQMQSRESKVVSSKALDASLVVTECSGTKSDEHITNSSSRTSITHVVDAYIRLVNDQVPSVEKCIFNTNYDACLTKFLKELNSRLKVQSSKTRNIKPVEKITNVIKPKRWISRGYMVSLSKSFALHEKLNTPRSFLSWKPMGKIFKTAGFRWIPTGKMFTDCTTKVDSETLNGSNDDITNPYECDQTLNVSAGTLNLSAGLALHRQMTSADNTLGLAPQRKERCTLQCAFTLKEEDSSYLRAVLSITSISSHARSVNKPVYPAPAVPVSVNSTGSPSSTSVDQDEPSPSHLPSSSALQSLCLHQGVVVESTLVDENLFAPVDNDLFINIFALEPTSEASSSGDAIWELVPQPDCVMIIALKWIYKVKLDEYGDVLKNKARLVAKEYRQEEGIDFAESFAPVTRIKAIRIFIANAASKNITIYQMDVKTAFLNGELKEEVYVSQPEGFVDPDHPTHVYRLKKALYGLKGTINWGLWYLKDTAMALTAYADTDHAGCQDTRRSTSGSAQFLGDKLVSWSSKKHRSTVISTTKAEYIAMSECYAQILWMRTQLTNYGFALIRLSCIMIIAVPLLSAAIMSSTHGLSTLTYDTILFESSLKRAWLNCTSWRRIISSRTYSPKHYQKSCSNFYSRDLDVTTKFNRPDRNVDSLPQHVSFKCYDEYVDRLIRQRYIDKDPSIGDELFALACGPRSTPFSVNSCVVNSVRFVIHNHDEHRKTQNNGICSPGEKDGEIHYEDDHVVIHFNNSSDLALSTSLKDLDFATLNIDGHSTDVEAPPDIIDVDEDDDFIDDEDDVPHDLEDSDDEVLVNDFDDDAAQHFDLTPHIHSKIWLKIKKGIDQHMAKVYVDNKSALKAKHWIVGADRMHDVATIRSHPPVNIKKIDAFAQDEARVQYEEMIRLRDLGANMPTDVPYNEDQIMAMVRNGKQWGHISSVGSVLAGHDRDVIFIIEPRGTYIDADVDELESQHEVGGGSRSGGGGDDEPGADEDANGDEEI</sequence>
<dbReference type="EMBL" id="BKCJ010038387">
    <property type="protein sequence ID" value="GEV91042.1"/>
    <property type="molecule type" value="Genomic_DNA"/>
</dbReference>
<organism evidence="3">
    <name type="scientific">Tanacetum cinerariifolium</name>
    <name type="common">Dalmatian daisy</name>
    <name type="synonym">Chrysanthemum cinerariifolium</name>
    <dbReference type="NCBI Taxonomy" id="118510"/>
    <lineage>
        <taxon>Eukaryota</taxon>
        <taxon>Viridiplantae</taxon>
        <taxon>Streptophyta</taxon>
        <taxon>Embryophyta</taxon>
        <taxon>Tracheophyta</taxon>
        <taxon>Spermatophyta</taxon>
        <taxon>Magnoliopsida</taxon>
        <taxon>eudicotyledons</taxon>
        <taxon>Gunneridae</taxon>
        <taxon>Pentapetalae</taxon>
        <taxon>asterids</taxon>
        <taxon>campanulids</taxon>
        <taxon>Asterales</taxon>
        <taxon>Asteraceae</taxon>
        <taxon>Asteroideae</taxon>
        <taxon>Anthemideae</taxon>
        <taxon>Anthemidinae</taxon>
        <taxon>Tanacetum</taxon>
    </lineage>
</organism>
<feature type="compositionally biased region" description="Low complexity" evidence="1">
    <location>
        <begin position="269"/>
        <end position="297"/>
    </location>
</feature>
<dbReference type="PANTHER" id="PTHR11439">
    <property type="entry name" value="GAG-POL-RELATED RETROTRANSPOSON"/>
    <property type="match status" value="1"/>
</dbReference>
<dbReference type="PANTHER" id="PTHR11439:SF509">
    <property type="entry name" value="RNA-DIRECTED DNA POLYMERASE"/>
    <property type="match status" value="1"/>
</dbReference>
<dbReference type="InterPro" id="IPR013103">
    <property type="entry name" value="RVT_2"/>
</dbReference>
<accession>A0A699GY29</accession>
<evidence type="ECO:0000259" key="2">
    <source>
        <dbReference type="Pfam" id="PF07727"/>
    </source>
</evidence>
<name>A0A699GY29_TANCI</name>